<evidence type="ECO:0000256" key="1">
    <source>
        <dbReference type="HAMAP-Rule" id="MF_02128"/>
    </source>
</evidence>
<dbReference type="KEGG" id="cheb:HH215_31315"/>
<dbReference type="Gene3D" id="3.90.650.10">
    <property type="entry name" value="PurM-like C-terminal domain"/>
    <property type="match status" value="1"/>
</dbReference>
<keyword evidence="1" id="KW-0460">Magnesium</keyword>
<comment type="caution">
    <text evidence="1">Lacks conserved residue(s) required for the propagation of feature annotation.</text>
</comment>
<dbReference type="NCBIfam" id="TIGR01379">
    <property type="entry name" value="thiL"/>
    <property type="match status" value="1"/>
</dbReference>
<dbReference type="UniPathway" id="UPA00060">
    <property type="reaction ID" value="UER00142"/>
</dbReference>
<keyword evidence="1" id="KW-0784">Thiamine biosynthesis</keyword>
<feature type="binding site" evidence="1">
    <location>
        <begin position="136"/>
        <end position="137"/>
    </location>
    <ligand>
        <name>ATP</name>
        <dbReference type="ChEBI" id="CHEBI:30616"/>
    </ligand>
</feature>
<feature type="binding site" evidence="1">
    <location>
        <position position="60"/>
    </location>
    <ligand>
        <name>Mg(2+)</name>
        <dbReference type="ChEBI" id="CHEBI:18420"/>
        <label>1</label>
    </ligand>
</feature>
<dbReference type="PANTHER" id="PTHR30270:SF0">
    <property type="entry name" value="THIAMINE-MONOPHOSPHATE KINASE"/>
    <property type="match status" value="1"/>
</dbReference>
<feature type="domain" description="PurM-like N-terminal" evidence="2">
    <location>
        <begin position="41"/>
        <end position="155"/>
    </location>
</feature>
<dbReference type="PANTHER" id="PTHR30270">
    <property type="entry name" value="THIAMINE-MONOPHOSPHATE KINASE"/>
    <property type="match status" value="1"/>
</dbReference>
<evidence type="ECO:0000313" key="5">
    <source>
        <dbReference type="Proteomes" id="UP000502248"/>
    </source>
</evidence>
<keyword evidence="1" id="KW-0479">Metal-binding</keyword>
<comment type="function">
    <text evidence="1">Catalyzes the ATP-dependent phosphorylation of thiamine-monophosphate (TMP) to form thiamine-pyrophosphate (TPP), the active form of vitamin B1.</text>
</comment>
<dbReference type="SUPFAM" id="SSF56042">
    <property type="entry name" value="PurM C-terminal domain-like"/>
    <property type="match status" value="1"/>
</dbReference>
<sequence length="349" mass="37355">MTTKRGNAVPPLDEFGRIRAWTEGRQSQEFFDRAGVTLGIGDDAAVVTDSPGQEWLLAMDTMVEEVHFRNETMGAEDIGYKALAANVSDIAAMGGFPKFALVSVCVPPSWDAARMKRLYDGIYACAERYGVAVIGGDTTSAPTHLVVAVTLIGTVEAGRAIRRDGAKAGQFVFLTGPTGLSAGGLHGMLRNGHSEKSSLPTPSRLIQAHQRPIPSVKAGRLLLEQGWGASLNDVSDGVASEAWEIAEASGVRLRLKETQLPLSGELAAYSRDNGLDPLDFVLYGGEDYVLLGTADREYEQAMKERFRSEGIPLFIIGEVEEGLPGVFAETAAGATKPVSKRGYNHFPKG</sequence>
<dbReference type="GO" id="GO:0009229">
    <property type="term" value="P:thiamine diphosphate biosynthetic process"/>
    <property type="evidence" value="ECO:0007669"/>
    <property type="project" value="UniProtKB-UniRule"/>
</dbReference>
<dbReference type="AlphaFoldDB" id="A0A7Z2VQG7"/>
<feature type="binding site" evidence="1">
    <location>
        <position position="89"/>
    </location>
    <ligand>
        <name>Mg(2+)</name>
        <dbReference type="ChEBI" id="CHEBI:18420"/>
        <label>3</label>
    </ligand>
</feature>
<dbReference type="InterPro" id="IPR036676">
    <property type="entry name" value="PurM-like_C_sf"/>
</dbReference>
<dbReference type="InterPro" id="IPR006283">
    <property type="entry name" value="ThiL-like"/>
</dbReference>
<comment type="pathway">
    <text evidence="1">Cofactor biosynthesis; thiamine diphosphate biosynthesis; thiamine diphosphate from thiamine phosphate: step 1/1.</text>
</comment>
<feature type="binding site" evidence="1">
    <location>
        <position position="60"/>
    </location>
    <ligand>
        <name>Mg(2+)</name>
        <dbReference type="ChEBI" id="CHEBI:18420"/>
        <label>2</label>
    </ligand>
</feature>
<proteinExistence type="inferred from homology"/>
<feature type="binding site" evidence="1">
    <location>
        <position position="89"/>
    </location>
    <ligand>
        <name>Mg(2+)</name>
        <dbReference type="ChEBI" id="CHEBI:18420"/>
        <label>4</label>
    </ligand>
</feature>
<evidence type="ECO:0000259" key="2">
    <source>
        <dbReference type="Pfam" id="PF00586"/>
    </source>
</evidence>
<feature type="binding site" evidence="1">
    <location>
        <position position="67"/>
    </location>
    <ligand>
        <name>substrate</name>
    </ligand>
</feature>
<dbReference type="EMBL" id="CP051680">
    <property type="protein sequence ID" value="QJD87227.1"/>
    <property type="molecule type" value="Genomic_DNA"/>
</dbReference>
<dbReference type="Proteomes" id="UP000502248">
    <property type="component" value="Chromosome"/>
</dbReference>
<feature type="binding site" evidence="1">
    <location>
        <position position="286"/>
    </location>
    <ligand>
        <name>substrate</name>
    </ligand>
</feature>
<feature type="binding site" evidence="1">
    <location>
        <position position="236"/>
    </location>
    <ligand>
        <name>Mg(2+)</name>
        <dbReference type="ChEBI" id="CHEBI:18420"/>
        <label>5</label>
    </ligand>
</feature>
<dbReference type="Pfam" id="PF02769">
    <property type="entry name" value="AIRS_C"/>
    <property type="match status" value="1"/>
</dbReference>
<feature type="binding site" evidence="1">
    <location>
        <position position="137"/>
    </location>
    <ligand>
        <name>Mg(2+)</name>
        <dbReference type="ChEBI" id="CHEBI:18420"/>
        <label>1</label>
    </ligand>
</feature>
<organism evidence="4 5">
    <name type="scientific">Cohnella herbarum</name>
    <dbReference type="NCBI Taxonomy" id="2728023"/>
    <lineage>
        <taxon>Bacteria</taxon>
        <taxon>Bacillati</taxon>
        <taxon>Bacillota</taxon>
        <taxon>Bacilli</taxon>
        <taxon>Bacillales</taxon>
        <taxon>Paenibacillaceae</taxon>
        <taxon>Cohnella</taxon>
    </lineage>
</organism>
<feature type="binding site" evidence="1">
    <location>
        <position position="163"/>
    </location>
    <ligand>
        <name>ATP</name>
        <dbReference type="ChEBI" id="CHEBI:30616"/>
    </ligand>
</feature>
<feature type="binding site" evidence="1">
    <location>
        <position position="43"/>
    </location>
    <ligand>
        <name>Mg(2+)</name>
        <dbReference type="ChEBI" id="CHEBI:18420"/>
        <label>3</label>
    </ligand>
</feature>
<feature type="binding site" evidence="1">
    <location>
        <position position="233"/>
    </location>
    <ligand>
        <name>Mg(2+)</name>
        <dbReference type="ChEBI" id="CHEBI:18420"/>
        <label>3</label>
    </ligand>
</feature>
<keyword evidence="1 4" id="KW-0808">Transferase</keyword>
<keyword evidence="1" id="KW-0067">ATP-binding</keyword>
<dbReference type="EC" id="2.7.4.16" evidence="1"/>
<dbReference type="Gene3D" id="3.30.1330.10">
    <property type="entry name" value="PurM-like, N-terminal domain"/>
    <property type="match status" value="1"/>
</dbReference>
<feature type="binding site" evidence="1">
    <location>
        <position position="119"/>
    </location>
    <ligand>
        <name>ATP</name>
        <dbReference type="ChEBI" id="CHEBI:30616"/>
    </ligand>
</feature>
<reference evidence="4 5" key="1">
    <citation type="submission" date="2020-04" db="EMBL/GenBank/DDBJ databases">
        <title>Genome sequencing of novel species.</title>
        <authorList>
            <person name="Heo J."/>
            <person name="Kim S.-J."/>
            <person name="Kim J.-S."/>
            <person name="Hong S.-B."/>
            <person name="Kwon S.-W."/>
        </authorList>
    </citation>
    <scope>NUCLEOTIDE SEQUENCE [LARGE SCALE GENOMIC DNA]</scope>
    <source>
        <strain evidence="4 5">MFER-1</strain>
    </source>
</reference>
<feature type="binding site" evidence="1">
    <location>
        <position position="89"/>
    </location>
    <ligand>
        <name>Mg(2+)</name>
        <dbReference type="ChEBI" id="CHEBI:18420"/>
        <label>2</label>
    </ligand>
</feature>
<comment type="miscellaneous">
    <text evidence="1">Reaction mechanism of ThiL seems to utilize a direct, inline transfer of the gamma-phosphate of ATP to TMP rather than a phosphorylated enzyme intermediate.</text>
</comment>
<dbReference type="GO" id="GO:0000287">
    <property type="term" value="F:magnesium ion binding"/>
    <property type="evidence" value="ECO:0007669"/>
    <property type="project" value="UniProtKB-UniRule"/>
</dbReference>
<keyword evidence="1 4" id="KW-0418">Kinase</keyword>
<protein>
    <recommendedName>
        <fullName evidence="1">Thiamine-monophosphate kinase</fullName>
        <shortName evidence="1">TMP kinase</shortName>
        <shortName evidence="1">Thiamine-phosphate kinase</shortName>
        <ecNumber evidence="1">2.7.4.16</ecNumber>
    </recommendedName>
</protein>
<evidence type="ECO:0000259" key="3">
    <source>
        <dbReference type="Pfam" id="PF02769"/>
    </source>
</evidence>
<dbReference type="GO" id="GO:0009228">
    <property type="term" value="P:thiamine biosynthetic process"/>
    <property type="evidence" value="ECO:0007669"/>
    <property type="project" value="UniProtKB-KW"/>
</dbReference>
<name>A0A7Z2VQG7_9BACL</name>
<dbReference type="CDD" id="cd02194">
    <property type="entry name" value="ThiL"/>
    <property type="match status" value="1"/>
</dbReference>
<dbReference type="Pfam" id="PF00586">
    <property type="entry name" value="AIRS"/>
    <property type="match status" value="1"/>
</dbReference>
<feature type="domain" description="PurM-like C-terminal" evidence="3">
    <location>
        <begin position="167"/>
        <end position="322"/>
    </location>
</feature>
<comment type="catalytic activity">
    <reaction evidence="1">
        <text>thiamine phosphate + ATP = thiamine diphosphate + ADP</text>
        <dbReference type="Rhea" id="RHEA:15913"/>
        <dbReference type="ChEBI" id="CHEBI:30616"/>
        <dbReference type="ChEBI" id="CHEBI:37575"/>
        <dbReference type="ChEBI" id="CHEBI:58937"/>
        <dbReference type="ChEBI" id="CHEBI:456216"/>
        <dbReference type="EC" id="2.7.4.16"/>
    </reaction>
</comment>
<evidence type="ECO:0000313" key="4">
    <source>
        <dbReference type="EMBL" id="QJD87227.1"/>
    </source>
</evidence>
<dbReference type="GO" id="GO:0009030">
    <property type="term" value="F:thiamine-phosphate kinase activity"/>
    <property type="evidence" value="ECO:0007669"/>
    <property type="project" value="UniProtKB-UniRule"/>
</dbReference>
<feature type="binding site" evidence="1">
    <location>
        <position position="43"/>
    </location>
    <ligand>
        <name>Mg(2+)</name>
        <dbReference type="ChEBI" id="CHEBI:18420"/>
        <label>4</label>
    </ligand>
</feature>
<dbReference type="InterPro" id="IPR010918">
    <property type="entry name" value="PurM-like_C_dom"/>
</dbReference>
<dbReference type="SUPFAM" id="SSF55326">
    <property type="entry name" value="PurM N-terminal domain-like"/>
    <property type="match status" value="1"/>
</dbReference>
<accession>A0A7Z2VQG7</accession>
<keyword evidence="5" id="KW-1185">Reference proteome</keyword>
<comment type="similarity">
    <text evidence="1">Belongs to the thiamine-monophosphate kinase family.</text>
</comment>
<dbReference type="HAMAP" id="MF_02128">
    <property type="entry name" value="TMP_kinase"/>
    <property type="match status" value="1"/>
</dbReference>
<gene>
    <name evidence="1 4" type="primary">thiL</name>
    <name evidence="4" type="ORF">HH215_31315</name>
</gene>
<feature type="binding site" evidence="1">
    <location>
        <position position="235"/>
    </location>
    <ligand>
        <name>ATP</name>
        <dbReference type="ChEBI" id="CHEBI:30616"/>
    </ligand>
</feature>
<keyword evidence="1" id="KW-0547">Nucleotide-binding</keyword>
<dbReference type="PIRSF" id="PIRSF005303">
    <property type="entry name" value="Thiam_monoph_kin"/>
    <property type="match status" value="1"/>
</dbReference>
<dbReference type="InterPro" id="IPR016188">
    <property type="entry name" value="PurM-like_N"/>
</dbReference>
<feature type="binding site" evidence="1">
    <location>
        <position position="343"/>
    </location>
    <ligand>
        <name>substrate</name>
    </ligand>
</feature>
<dbReference type="InterPro" id="IPR036921">
    <property type="entry name" value="PurM-like_N_sf"/>
</dbReference>
<dbReference type="GO" id="GO:0005524">
    <property type="term" value="F:ATP binding"/>
    <property type="evidence" value="ECO:0007669"/>
    <property type="project" value="UniProtKB-UniRule"/>
</dbReference>